<organism evidence="2 3">
    <name type="scientific">Halovivax asiaticus JCM 14624</name>
    <dbReference type="NCBI Taxonomy" id="1227490"/>
    <lineage>
        <taxon>Archaea</taxon>
        <taxon>Methanobacteriati</taxon>
        <taxon>Methanobacteriota</taxon>
        <taxon>Stenosarchaea group</taxon>
        <taxon>Halobacteria</taxon>
        <taxon>Halobacteriales</taxon>
        <taxon>Natrialbaceae</taxon>
        <taxon>Halovivax</taxon>
    </lineage>
</organism>
<dbReference type="InterPro" id="IPR057159">
    <property type="entry name" value="DUF7837"/>
</dbReference>
<keyword evidence="3" id="KW-1185">Reference proteome</keyword>
<dbReference type="AlphaFoldDB" id="M0BU89"/>
<dbReference type="EMBL" id="AOIQ01000006">
    <property type="protein sequence ID" value="ELZ13687.1"/>
    <property type="molecule type" value="Genomic_DNA"/>
</dbReference>
<feature type="domain" description="DUF7837" evidence="1">
    <location>
        <begin position="12"/>
        <end position="55"/>
    </location>
</feature>
<dbReference type="Pfam" id="PF25207">
    <property type="entry name" value="DUF7837"/>
    <property type="match status" value="1"/>
</dbReference>
<gene>
    <name evidence="2" type="ORF">C479_02541</name>
</gene>
<evidence type="ECO:0000313" key="2">
    <source>
        <dbReference type="EMBL" id="ELZ13687.1"/>
    </source>
</evidence>
<reference evidence="2 3" key="1">
    <citation type="journal article" date="2014" name="PLoS Genet.">
        <title>Phylogenetically driven sequencing of extremely halophilic archaea reveals strategies for static and dynamic osmo-response.</title>
        <authorList>
            <person name="Becker E.A."/>
            <person name="Seitzer P.M."/>
            <person name="Tritt A."/>
            <person name="Larsen D."/>
            <person name="Krusor M."/>
            <person name="Yao A.I."/>
            <person name="Wu D."/>
            <person name="Madern D."/>
            <person name="Eisen J.A."/>
            <person name="Darling A.E."/>
            <person name="Facciotti M.T."/>
        </authorList>
    </citation>
    <scope>NUCLEOTIDE SEQUENCE [LARGE SCALE GENOMIC DNA]</scope>
    <source>
        <strain evidence="2 3">JCM 14624</strain>
    </source>
</reference>
<dbReference type="Proteomes" id="UP000011560">
    <property type="component" value="Unassembled WGS sequence"/>
</dbReference>
<evidence type="ECO:0000313" key="3">
    <source>
        <dbReference type="Proteomes" id="UP000011560"/>
    </source>
</evidence>
<comment type="caution">
    <text evidence="2">The sequence shown here is derived from an EMBL/GenBank/DDBJ whole genome shotgun (WGS) entry which is preliminary data.</text>
</comment>
<protein>
    <recommendedName>
        <fullName evidence="1">DUF7837 domain-containing protein</fullName>
    </recommendedName>
</protein>
<evidence type="ECO:0000259" key="1">
    <source>
        <dbReference type="Pfam" id="PF25207"/>
    </source>
</evidence>
<name>M0BU89_9EURY</name>
<sequence length="55" mass="6007">MDDEGDRLAARRSVGDCPRCGATIDETAVIIEYEVSDRKTAYAECPACEDVVSPR</sequence>
<proteinExistence type="predicted"/>
<accession>M0BU89</accession>